<accession>A0ABS8VBT6</accession>
<name>A0ABS8VBT6_DATST</name>
<keyword evidence="2" id="KW-1185">Reference proteome</keyword>
<evidence type="ECO:0000313" key="2">
    <source>
        <dbReference type="Proteomes" id="UP000823775"/>
    </source>
</evidence>
<evidence type="ECO:0000313" key="1">
    <source>
        <dbReference type="EMBL" id="MCD9643645.1"/>
    </source>
</evidence>
<proteinExistence type="predicted"/>
<protein>
    <submittedName>
        <fullName evidence="1">Uncharacterized protein</fullName>
    </submittedName>
</protein>
<feature type="non-terminal residue" evidence="1">
    <location>
        <position position="89"/>
    </location>
</feature>
<dbReference type="EMBL" id="JACEIK010003949">
    <property type="protein sequence ID" value="MCD9643645.1"/>
    <property type="molecule type" value="Genomic_DNA"/>
</dbReference>
<gene>
    <name evidence="1" type="ORF">HAX54_031264</name>
</gene>
<reference evidence="1 2" key="1">
    <citation type="journal article" date="2021" name="BMC Genomics">
        <title>Datura genome reveals duplications of psychoactive alkaloid biosynthetic genes and high mutation rate following tissue culture.</title>
        <authorList>
            <person name="Rajewski A."/>
            <person name="Carter-House D."/>
            <person name="Stajich J."/>
            <person name="Litt A."/>
        </authorList>
    </citation>
    <scope>NUCLEOTIDE SEQUENCE [LARGE SCALE GENOMIC DNA]</scope>
    <source>
        <strain evidence="1">AR-01</strain>
    </source>
</reference>
<dbReference type="Proteomes" id="UP000823775">
    <property type="component" value="Unassembled WGS sequence"/>
</dbReference>
<organism evidence="1 2">
    <name type="scientific">Datura stramonium</name>
    <name type="common">Jimsonweed</name>
    <name type="synonym">Common thornapple</name>
    <dbReference type="NCBI Taxonomy" id="4076"/>
    <lineage>
        <taxon>Eukaryota</taxon>
        <taxon>Viridiplantae</taxon>
        <taxon>Streptophyta</taxon>
        <taxon>Embryophyta</taxon>
        <taxon>Tracheophyta</taxon>
        <taxon>Spermatophyta</taxon>
        <taxon>Magnoliopsida</taxon>
        <taxon>eudicotyledons</taxon>
        <taxon>Gunneridae</taxon>
        <taxon>Pentapetalae</taxon>
        <taxon>asterids</taxon>
        <taxon>lamiids</taxon>
        <taxon>Solanales</taxon>
        <taxon>Solanaceae</taxon>
        <taxon>Solanoideae</taxon>
        <taxon>Datureae</taxon>
        <taxon>Datura</taxon>
    </lineage>
</organism>
<comment type="caution">
    <text evidence="1">The sequence shown here is derived from an EMBL/GenBank/DDBJ whole genome shotgun (WGS) entry which is preliminary data.</text>
</comment>
<sequence length="89" mass="9944">MSILIEEKAGLINKMGWCLDNRRKFGPDPAAALIFSNTQGTHLIEAKVDPLREETETTATLLQCLLHAKFQENTEPNSYAKVVRNCDAL</sequence>